<accession>A0A4S4KI21</accession>
<dbReference type="Gene3D" id="3.90.226.10">
    <property type="entry name" value="2-enoyl-CoA Hydratase, Chain A, domain 1"/>
    <property type="match status" value="1"/>
</dbReference>
<dbReference type="SUPFAM" id="SSF52096">
    <property type="entry name" value="ClpP/crotonase"/>
    <property type="match status" value="1"/>
</dbReference>
<reference evidence="5 6" key="1">
    <citation type="submission" date="2019-02" db="EMBL/GenBank/DDBJ databases">
        <title>Genome sequencing of the rare red list fungi Phlebia centrifuga.</title>
        <authorList>
            <person name="Buettner E."/>
            <person name="Kellner H."/>
        </authorList>
    </citation>
    <scope>NUCLEOTIDE SEQUENCE [LARGE SCALE GENOMIC DNA]</scope>
    <source>
        <strain evidence="5 6">DSM 108282</strain>
    </source>
</reference>
<keyword evidence="3" id="KW-0413">Isomerase</keyword>
<evidence type="ECO:0008006" key="7">
    <source>
        <dbReference type="Google" id="ProtNLM"/>
    </source>
</evidence>
<dbReference type="Proteomes" id="UP000309038">
    <property type="component" value="Unassembled WGS sequence"/>
</dbReference>
<dbReference type="PANTHER" id="PTHR43684">
    <property type="match status" value="1"/>
</dbReference>
<dbReference type="InterPro" id="IPR029045">
    <property type="entry name" value="ClpP/crotonase-like_dom_sf"/>
</dbReference>
<organism evidence="5 6">
    <name type="scientific">Hermanssonia centrifuga</name>
    <dbReference type="NCBI Taxonomy" id="98765"/>
    <lineage>
        <taxon>Eukaryota</taxon>
        <taxon>Fungi</taxon>
        <taxon>Dikarya</taxon>
        <taxon>Basidiomycota</taxon>
        <taxon>Agaricomycotina</taxon>
        <taxon>Agaricomycetes</taxon>
        <taxon>Polyporales</taxon>
        <taxon>Meruliaceae</taxon>
        <taxon>Hermanssonia</taxon>
    </lineage>
</organism>
<dbReference type="EMBL" id="SGPJ01000148">
    <property type="protein sequence ID" value="THG97813.1"/>
    <property type="molecule type" value="Genomic_DNA"/>
</dbReference>
<keyword evidence="2" id="KW-0576">Peroxisome</keyword>
<keyword evidence="4" id="KW-0812">Transmembrane</keyword>
<dbReference type="GO" id="GO:0006635">
    <property type="term" value="P:fatty acid beta-oxidation"/>
    <property type="evidence" value="ECO:0007669"/>
    <property type="project" value="TreeGrafter"/>
</dbReference>
<proteinExistence type="predicted"/>
<gene>
    <name evidence="5" type="ORF">EW026_g4257</name>
</gene>
<sequence>MQPGVNVEISQGIATITFNRPKTLNAITPEDYDAFAEALWAIDKRDDVVVTIWQATGRMFCAGTDVGAGVDSSHTNQSKLTLRQTFLNRVSRANTDPTKALYSHSKILVAALNGPVLGIAAAYLGHFDFIYCLPSTYLAVPFTFLGIISEAGSSVTFARRMGVAKANEVLILGKKMTAQELLDCNFINKIFPDQSVESFHSAVRKHFQVELDSLDVSAVLRVKQLIKRGLAEANDPDAVNMRESYAQAERIASGVPNERFAKVARKEIKHKL</sequence>
<dbReference type="GO" id="GO:0004165">
    <property type="term" value="F:delta(3)-delta(2)-enoyl-CoA isomerase activity"/>
    <property type="evidence" value="ECO:0007669"/>
    <property type="project" value="UniProtKB-ARBA"/>
</dbReference>
<keyword evidence="4" id="KW-1133">Transmembrane helix</keyword>
<keyword evidence="6" id="KW-1185">Reference proteome</keyword>
<evidence type="ECO:0000256" key="1">
    <source>
        <dbReference type="ARBA" id="ARBA00004275"/>
    </source>
</evidence>
<keyword evidence="4" id="KW-0472">Membrane</keyword>
<evidence type="ECO:0000313" key="5">
    <source>
        <dbReference type="EMBL" id="THG97813.1"/>
    </source>
</evidence>
<dbReference type="AlphaFoldDB" id="A0A4S4KI21"/>
<comment type="caution">
    <text evidence="5">The sequence shown here is derived from an EMBL/GenBank/DDBJ whole genome shotgun (WGS) entry which is preliminary data.</text>
</comment>
<dbReference type="Pfam" id="PF00378">
    <property type="entry name" value="ECH_1"/>
    <property type="match status" value="1"/>
</dbReference>
<evidence type="ECO:0000313" key="6">
    <source>
        <dbReference type="Proteomes" id="UP000309038"/>
    </source>
</evidence>
<dbReference type="GO" id="GO:0005782">
    <property type="term" value="C:peroxisomal matrix"/>
    <property type="evidence" value="ECO:0007669"/>
    <property type="project" value="TreeGrafter"/>
</dbReference>
<name>A0A4S4KI21_9APHY</name>
<dbReference type="InterPro" id="IPR051053">
    <property type="entry name" value="ECH/Chromodomain_protein"/>
</dbReference>
<feature type="transmembrane region" description="Helical" evidence="4">
    <location>
        <begin position="107"/>
        <end position="125"/>
    </location>
</feature>
<evidence type="ECO:0000256" key="3">
    <source>
        <dbReference type="ARBA" id="ARBA00023235"/>
    </source>
</evidence>
<feature type="transmembrane region" description="Helical" evidence="4">
    <location>
        <begin position="137"/>
        <end position="158"/>
    </location>
</feature>
<dbReference type="PANTHER" id="PTHR43684:SF1">
    <property type="entry name" value="ENOYL-COA DELTA ISOMERASE 2"/>
    <property type="match status" value="1"/>
</dbReference>
<evidence type="ECO:0000256" key="2">
    <source>
        <dbReference type="ARBA" id="ARBA00023140"/>
    </source>
</evidence>
<dbReference type="InterPro" id="IPR001753">
    <property type="entry name" value="Enoyl-CoA_hydra/iso"/>
</dbReference>
<comment type="subcellular location">
    <subcellularLocation>
        <location evidence="1">Peroxisome</location>
    </subcellularLocation>
</comment>
<evidence type="ECO:0000256" key="4">
    <source>
        <dbReference type="SAM" id="Phobius"/>
    </source>
</evidence>
<protein>
    <recommendedName>
        <fullName evidence="7">ClpP/crotonase</fullName>
    </recommendedName>
</protein>
<dbReference type="CDD" id="cd06558">
    <property type="entry name" value="crotonase-like"/>
    <property type="match status" value="1"/>
</dbReference>